<sequence length="445" mass="50138">MAHARKLPPRIVSIFYAIFHETHGRQIEYQVPEGLIAGGSSTTPDHTRSCPRKHNCPQSVATSSDTLFDFESIATYVLPPADFCGRLITISVRNHVVMGFPVRVEGHATRKRTFFQYNICFVFHSSQSTDLAPYEPVVRKIGRTLGNHEQESSFLSTPKTAKEMHSILEQIHEDLNRHAEASIPLDLINSLELKVLPLLPNPKPVYDWSVPVPFVDFSKHMDRSWDITMQQVIPHIDGISHVAKIALMSKCDAGLVRETVAHLLYYQTVHLIDIFQYSNVYAHRKSLISRPTEESVILECRTYVAPQNQALLEWPTLLDLYTQFTPGTSVKSWTELAGVTAERVDVRRFVTFGLIKGFLRRIHAYPYHISDGSPTNSGNSTLQAATTPTAIRPATINSPPDDLVPLLDGNHHTDQLCVHYGVGLAVLERWFASLKPQGKVRCIYR</sequence>
<protein>
    <submittedName>
        <fullName evidence="2">Nitrogen permease regulator 2</fullName>
    </submittedName>
</protein>
<dbReference type="GO" id="GO:0005096">
    <property type="term" value="F:GTPase activator activity"/>
    <property type="evidence" value="ECO:0007669"/>
    <property type="project" value="TreeGrafter"/>
</dbReference>
<dbReference type="InterPro" id="IPR009348">
    <property type="entry name" value="NPR2-like"/>
</dbReference>
<dbReference type="eggNOG" id="KOG3789">
    <property type="taxonomic scope" value="Eukaryota"/>
</dbReference>
<reference evidence="3" key="1">
    <citation type="journal article" date="2012" name="Science">
        <title>The Paleozoic origin of enzymatic lignin decomposition reconstructed from 31 fungal genomes.</title>
        <authorList>
            <person name="Floudas D."/>
            <person name="Binder M."/>
            <person name="Riley R."/>
            <person name="Barry K."/>
            <person name="Blanchette R.A."/>
            <person name="Henrissat B."/>
            <person name="Martinez A.T."/>
            <person name="Otillar R."/>
            <person name="Spatafora J.W."/>
            <person name="Yadav J.S."/>
            <person name="Aerts A."/>
            <person name="Benoit I."/>
            <person name="Boyd A."/>
            <person name="Carlson A."/>
            <person name="Copeland A."/>
            <person name="Coutinho P.M."/>
            <person name="de Vries R.P."/>
            <person name="Ferreira P."/>
            <person name="Findley K."/>
            <person name="Foster B."/>
            <person name="Gaskell J."/>
            <person name="Glotzer D."/>
            <person name="Gorecki P."/>
            <person name="Heitman J."/>
            <person name="Hesse C."/>
            <person name="Hori C."/>
            <person name="Igarashi K."/>
            <person name="Jurgens J.A."/>
            <person name="Kallen N."/>
            <person name="Kersten P."/>
            <person name="Kohler A."/>
            <person name="Kuees U."/>
            <person name="Kumar T.K.A."/>
            <person name="Kuo A."/>
            <person name="LaButti K."/>
            <person name="Larrondo L.F."/>
            <person name="Lindquist E."/>
            <person name="Ling A."/>
            <person name="Lombard V."/>
            <person name="Lucas S."/>
            <person name="Lundell T."/>
            <person name="Martin R."/>
            <person name="McLaughlin D.J."/>
            <person name="Morgenstern I."/>
            <person name="Morin E."/>
            <person name="Murat C."/>
            <person name="Nagy L.G."/>
            <person name="Nolan M."/>
            <person name="Ohm R.A."/>
            <person name="Patyshakuliyeva A."/>
            <person name="Rokas A."/>
            <person name="Ruiz-Duenas F.J."/>
            <person name="Sabat G."/>
            <person name="Salamov A."/>
            <person name="Samejima M."/>
            <person name="Schmutz J."/>
            <person name="Slot J.C."/>
            <person name="St John F."/>
            <person name="Stenlid J."/>
            <person name="Sun H."/>
            <person name="Sun S."/>
            <person name="Syed K."/>
            <person name="Tsang A."/>
            <person name="Wiebenga A."/>
            <person name="Young D."/>
            <person name="Pisabarro A."/>
            <person name="Eastwood D.C."/>
            <person name="Martin F."/>
            <person name="Cullen D."/>
            <person name="Grigoriev I.V."/>
            <person name="Hibbett D.S."/>
        </authorList>
    </citation>
    <scope>NUCLEOTIDE SEQUENCE [LARGE SCALE GENOMIC DNA]</scope>
    <source>
        <strain evidence="3">TFB10046</strain>
    </source>
</reference>
<dbReference type="GO" id="GO:1990130">
    <property type="term" value="C:GATOR1 complex"/>
    <property type="evidence" value="ECO:0007669"/>
    <property type="project" value="TreeGrafter"/>
</dbReference>
<dbReference type="OrthoDB" id="338854at2759"/>
<evidence type="ECO:0000313" key="3">
    <source>
        <dbReference type="Proteomes" id="UP000006514"/>
    </source>
</evidence>
<dbReference type="KEGG" id="adl:AURDEDRAFT_76369"/>
<organism evidence="2 3">
    <name type="scientific">Auricularia subglabra (strain TFB-10046 / SS5)</name>
    <name type="common">White-rot fungus</name>
    <name type="synonym">Auricularia delicata (strain TFB10046)</name>
    <dbReference type="NCBI Taxonomy" id="717982"/>
    <lineage>
        <taxon>Eukaryota</taxon>
        <taxon>Fungi</taxon>
        <taxon>Dikarya</taxon>
        <taxon>Basidiomycota</taxon>
        <taxon>Agaricomycotina</taxon>
        <taxon>Agaricomycetes</taxon>
        <taxon>Auriculariales</taxon>
        <taxon>Auriculariaceae</taxon>
        <taxon>Auricularia</taxon>
    </lineage>
</organism>
<comment type="similarity">
    <text evidence="1">Belongs to the NPR2 family.</text>
</comment>
<dbReference type="GO" id="GO:1904262">
    <property type="term" value="P:negative regulation of TORC1 signaling"/>
    <property type="evidence" value="ECO:0007669"/>
    <property type="project" value="TreeGrafter"/>
</dbReference>
<dbReference type="Proteomes" id="UP000006514">
    <property type="component" value="Unassembled WGS sequence"/>
</dbReference>
<dbReference type="Pfam" id="PF06218">
    <property type="entry name" value="NPR2"/>
    <property type="match status" value="2"/>
</dbReference>
<dbReference type="AlphaFoldDB" id="J0LCI3"/>
<dbReference type="PANTHER" id="PTHR12991:SF10">
    <property type="entry name" value="GATOR COMPLEX PROTEIN NPRL2"/>
    <property type="match status" value="1"/>
</dbReference>
<dbReference type="FunCoup" id="J0LCI3">
    <property type="interactions" value="16"/>
</dbReference>
<dbReference type="EMBL" id="JH687976">
    <property type="protein sequence ID" value="EJD34231.1"/>
    <property type="molecule type" value="Genomic_DNA"/>
</dbReference>
<proteinExistence type="inferred from homology"/>
<gene>
    <name evidence="2" type="ORF">AURDEDRAFT_76369</name>
</gene>
<dbReference type="InParanoid" id="J0LCI3"/>
<dbReference type="GO" id="GO:0005774">
    <property type="term" value="C:vacuolar membrane"/>
    <property type="evidence" value="ECO:0007669"/>
    <property type="project" value="TreeGrafter"/>
</dbReference>
<name>J0LCI3_AURST</name>
<dbReference type="OMA" id="IVMHKPD"/>
<accession>J0LCI3</accession>
<dbReference type="GO" id="GO:0010508">
    <property type="term" value="P:positive regulation of autophagy"/>
    <property type="evidence" value="ECO:0007669"/>
    <property type="project" value="TreeGrafter"/>
</dbReference>
<dbReference type="PANTHER" id="PTHR12991">
    <property type="entry name" value="NITROGEN PERMEASE REGULATOR 2/TUMOR SUPPRESSOR CANDIDATE 4"/>
    <property type="match status" value="1"/>
</dbReference>
<keyword evidence="3" id="KW-1185">Reference proteome</keyword>
<evidence type="ECO:0000313" key="2">
    <source>
        <dbReference type="EMBL" id="EJD34231.1"/>
    </source>
</evidence>
<evidence type="ECO:0000256" key="1">
    <source>
        <dbReference type="ARBA" id="ARBA00008433"/>
    </source>
</evidence>